<reference evidence="1 2" key="1">
    <citation type="submission" date="2016-10" db="EMBL/GenBank/DDBJ databases">
        <authorList>
            <person name="de Groot N.N."/>
        </authorList>
    </citation>
    <scope>NUCLEOTIDE SEQUENCE [LARGE SCALE GENOMIC DNA]</scope>
    <source>
        <strain evidence="2">L7-484,KACC 16230,DSM 25025</strain>
    </source>
</reference>
<keyword evidence="2" id="KW-1185">Reference proteome</keyword>
<evidence type="ECO:0000313" key="1">
    <source>
        <dbReference type="EMBL" id="SDN61797.1"/>
    </source>
</evidence>
<protein>
    <submittedName>
        <fullName evidence="1">Uncharacterized protein</fullName>
    </submittedName>
</protein>
<dbReference type="RefSeq" id="WP_170842433.1">
    <property type="nucleotide sequence ID" value="NZ_FNIT01000001.1"/>
</dbReference>
<dbReference type="EMBL" id="FNIT01000001">
    <property type="protein sequence ID" value="SDN61797.1"/>
    <property type="molecule type" value="Genomic_DNA"/>
</dbReference>
<organism evidence="1 2">
    <name type="scientific">Aureimonas jatrophae</name>
    <dbReference type="NCBI Taxonomy" id="1166073"/>
    <lineage>
        <taxon>Bacteria</taxon>
        <taxon>Pseudomonadati</taxon>
        <taxon>Pseudomonadota</taxon>
        <taxon>Alphaproteobacteria</taxon>
        <taxon>Hyphomicrobiales</taxon>
        <taxon>Aurantimonadaceae</taxon>
        <taxon>Aureimonas</taxon>
    </lineage>
</organism>
<proteinExistence type="predicted"/>
<evidence type="ECO:0000313" key="2">
    <source>
        <dbReference type="Proteomes" id="UP000198793"/>
    </source>
</evidence>
<gene>
    <name evidence="1" type="ORF">SAMN05192530_101479</name>
</gene>
<dbReference type="AlphaFoldDB" id="A0A1H0CV74"/>
<dbReference type="Proteomes" id="UP000198793">
    <property type="component" value="Unassembled WGS sequence"/>
</dbReference>
<name>A0A1H0CV74_9HYPH</name>
<sequence length="57" mass="6234">MNVVLTTGHTGSTERAYLEKSMVSRHVARSERPVGAFVHTLRGLMPSAANAVRLRDV</sequence>
<accession>A0A1H0CV74</accession>